<dbReference type="GeneID" id="42302551"/>
<dbReference type="EMBL" id="CP045488">
    <property type="protein sequence ID" value="QFU83906.1"/>
    <property type="molecule type" value="Genomic_DNA"/>
</dbReference>
<dbReference type="NCBIfam" id="TIGR04126">
    <property type="entry name" value="PGF_CTERM"/>
    <property type="match status" value="1"/>
</dbReference>
<sequence>MTRCSQLSVLLVAAMVVLSGVGMAVPAGAAGVAPDTGSTNDAVADGSTPESTVQTLEHGEDLYFVFGAELENRSADEFIESQLADRPESITDQEEIADVVQYQDVEQVDFNRQGGAISIAIDGGEATAIQEANQQNANSQVGEATAENTLDMPEDVAFENVGNVHIVFGTGDDQTFDGWSIADGMGDESTQDVAQPTEASTDQEQDVDQVNFNDQSTAFAIAENASEAVAYQRSTQVNQNLQQGSTEVFETAVNDPATSQSSVASIDQSQNVSQTNQNQQGLAVAIAVGPESVATAIQITDQTNLNEQVASTELVSVLDAMSGMNVATADVDNSSVLSTTGSDGDDTDDADATEEAVSVTQYQSADQINVNLQSAAVAIAANESNATAIQLAEQRNYNEQVGAVDAEITDPLTEPLLEAAAGAVVTNETTVTIGGNEIDGDSLLALDYDGESGQQTDGDQYSAAALDQAQFVSQLNVNQQQAAVAIAQDNGSADASQITIQENRNVQFGDTEATTVGSSPADGTDSNGADETNGDGTNGTEDDSTGTDKAADDDVKKGTGDKTVGDKDAKKKADDDTDDTDATDDTTPSESDGDTDSTGETTAADAEDEDDSMPGLGVGVALIALLVASLFAARDEH</sequence>
<protein>
    <submittedName>
        <fullName evidence="3">PGF-CTERM sorting domain-containing protein</fullName>
    </submittedName>
</protein>
<organism evidence="3 4">
    <name type="scientific">Natronorubrum aibiense</name>
    <dbReference type="NCBI Taxonomy" id="348826"/>
    <lineage>
        <taxon>Archaea</taxon>
        <taxon>Methanobacteriati</taxon>
        <taxon>Methanobacteriota</taxon>
        <taxon>Stenosarchaea group</taxon>
        <taxon>Halobacteria</taxon>
        <taxon>Halobacteriales</taxon>
        <taxon>Natrialbaceae</taxon>
        <taxon>Natronorubrum</taxon>
    </lineage>
</organism>
<feature type="compositionally biased region" description="Basic and acidic residues" evidence="2">
    <location>
        <begin position="549"/>
        <end position="574"/>
    </location>
</feature>
<dbReference type="GO" id="GO:0030115">
    <property type="term" value="C:S-layer"/>
    <property type="evidence" value="ECO:0007669"/>
    <property type="project" value="UniProtKB-SubCell"/>
</dbReference>
<dbReference type="GO" id="GO:0005886">
    <property type="term" value="C:plasma membrane"/>
    <property type="evidence" value="ECO:0007669"/>
    <property type="project" value="UniProtKB-SubCell"/>
</dbReference>
<feature type="compositionally biased region" description="Polar residues" evidence="2">
    <location>
        <begin position="502"/>
        <end position="518"/>
    </location>
</feature>
<dbReference type="InterPro" id="IPR026371">
    <property type="entry name" value="PGF_CTERM"/>
</dbReference>
<feature type="compositionally biased region" description="Polar residues" evidence="2">
    <location>
        <begin position="524"/>
        <end position="539"/>
    </location>
</feature>
<gene>
    <name evidence="3" type="ORF">GCU68_15865</name>
</gene>
<evidence type="ECO:0000256" key="2">
    <source>
        <dbReference type="SAM" id="MobiDB-lite"/>
    </source>
</evidence>
<accession>A0A5P9P732</accession>
<feature type="compositionally biased region" description="Acidic residues" evidence="2">
    <location>
        <begin position="343"/>
        <end position="354"/>
    </location>
</feature>
<evidence type="ECO:0000313" key="3">
    <source>
        <dbReference type="EMBL" id="QFU83906.1"/>
    </source>
</evidence>
<evidence type="ECO:0000256" key="1">
    <source>
        <dbReference type="ARBA" id="ARBA00022729"/>
    </source>
</evidence>
<keyword evidence="4" id="KW-1185">Reference proteome</keyword>
<dbReference type="KEGG" id="nas:GCU68_15865"/>
<dbReference type="AlphaFoldDB" id="A0A5P9P732"/>
<feature type="compositionally biased region" description="Polar residues" evidence="2">
    <location>
        <begin position="256"/>
        <end position="267"/>
    </location>
</feature>
<feature type="compositionally biased region" description="Acidic residues" evidence="2">
    <location>
        <begin position="575"/>
        <end position="584"/>
    </location>
</feature>
<feature type="region of interest" description="Disordered" evidence="2">
    <location>
        <begin position="255"/>
        <end position="274"/>
    </location>
</feature>
<dbReference type="RefSeq" id="WP_152943226.1">
    <property type="nucleotide sequence ID" value="NZ_CP045488.1"/>
</dbReference>
<dbReference type="Proteomes" id="UP000326170">
    <property type="component" value="Chromosome"/>
</dbReference>
<dbReference type="OrthoDB" id="202842at2157"/>
<name>A0A5P9P732_9EURY</name>
<feature type="compositionally biased region" description="Polar residues" evidence="2">
    <location>
        <begin position="191"/>
        <end position="200"/>
    </location>
</feature>
<feature type="region of interest" description="Disordered" evidence="2">
    <location>
        <begin position="184"/>
        <end position="205"/>
    </location>
</feature>
<keyword evidence="1" id="KW-0732">Signal</keyword>
<evidence type="ECO:0000313" key="4">
    <source>
        <dbReference type="Proteomes" id="UP000326170"/>
    </source>
</evidence>
<proteinExistence type="predicted"/>
<feature type="region of interest" description="Disordered" evidence="2">
    <location>
        <begin position="502"/>
        <end position="615"/>
    </location>
</feature>
<reference evidence="3 4" key="1">
    <citation type="journal article" date="2007" name="Int. J. Syst. Evol. Microbiol.">
        <title>Natronorubrum sulfidifaciens sp. nov., an extremely haloalkaliphilic archaeon isolated from Aiding salt lake in Xin-Jiang, China.</title>
        <authorList>
            <person name="Cui H.L."/>
            <person name="Tohty D."/>
            <person name="Liu H.C."/>
            <person name="Liu S.J."/>
            <person name="Oren A."/>
            <person name="Zhou P.J."/>
        </authorList>
    </citation>
    <scope>NUCLEOTIDE SEQUENCE [LARGE SCALE GENOMIC DNA]</scope>
    <source>
        <strain evidence="3 4">7-3</strain>
    </source>
</reference>
<feature type="region of interest" description="Disordered" evidence="2">
    <location>
        <begin position="334"/>
        <end position="354"/>
    </location>
</feature>